<keyword evidence="2" id="KW-1185">Reference proteome</keyword>
<dbReference type="Gramene" id="PRQ33167">
    <property type="protein sequence ID" value="PRQ33167"/>
    <property type="gene ID" value="RchiOBHm_Chr5g0054521"/>
</dbReference>
<accession>A0A2P6QG72</accession>
<evidence type="ECO:0000313" key="2">
    <source>
        <dbReference type="Proteomes" id="UP000238479"/>
    </source>
</evidence>
<name>A0A2P6QG72_ROSCH</name>
<protein>
    <submittedName>
        <fullName evidence="1">Uncharacterized protein</fullName>
    </submittedName>
</protein>
<evidence type="ECO:0000313" key="1">
    <source>
        <dbReference type="EMBL" id="PRQ33167.1"/>
    </source>
</evidence>
<dbReference type="Proteomes" id="UP000238479">
    <property type="component" value="Chromosome 5"/>
</dbReference>
<organism evidence="1 2">
    <name type="scientific">Rosa chinensis</name>
    <name type="common">China rose</name>
    <dbReference type="NCBI Taxonomy" id="74649"/>
    <lineage>
        <taxon>Eukaryota</taxon>
        <taxon>Viridiplantae</taxon>
        <taxon>Streptophyta</taxon>
        <taxon>Embryophyta</taxon>
        <taxon>Tracheophyta</taxon>
        <taxon>Spermatophyta</taxon>
        <taxon>Magnoliopsida</taxon>
        <taxon>eudicotyledons</taxon>
        <taxon>Gunneridae</taxon>
        <taxon>Pentapetalae</taxon>
        <taxon>rosids</taxon>
        <taxon>fabids</taxon>
        <taxon>Rosales</taxon>
        <taxon>Rosaceae</taxon>
        <taxon>Rosoideae</taxon>
        <taxon>Rosoideae incertae sedis</taxon>
        <taxon>Rosa</taxon>
    </lineage>
</organism>
<dbReference type="EMBL" id="PDCK01000043">
    <property type="protein sequence ID" value="PRQ33167.1"/>
    <property type="molecule type" value="Genomic_DNA"/>
</dbReference>
<dbReference type="AlphaFoldDB" id="A0A2P6QG72"/>
<sequence length="91" mass="10211">MQLSRNLSVTPRNVKPSPWTCGTLKSEFDKKSLHTRKIPSNVRIDHMLLDFGSKVAPGVCDWSIRSESYSPQVLGCPLLGEVMPKFLVKLL</sequence>
<gene>
    <name evidence="1" type="ORF">RchiOBHm_Chr5g0054521</name>
</gene>
<proteinExistence type="predicted"/>
<reference evidence="1 2" key="1">
    <citation type="journal article" date="2018" name="Nat. Genet.">
        <title>The Rosa genome provides new insights in the design of modern roses.</title>
        <authorList>
            <person name="Bendahmane M."/>
        </authorList>
    </citation>
    <scope>NUCLEOTIDE SEQUENCE [LARGE SCALE GENOMIC DNA]</scope>
    <source>
        <strain evidence="2">cv. Old Blush</strain>
    </source>
</reference>
<comment type="caution">
    <text evidence="1">The sequence shown here is derived from an EMBL/GenBank/DDBJ whole genome shotgun (WGS) entry which is preliminary data.</text>
</comment>